<keyword evidence="2" id="KW-1185">Reference proteome</keyword>
<reference evidence="1 2" key="1">
    <citation type="submission" date="2022-09" db="EMBL/GenBank/DDBJ databases">
        <authorList>
            <person name="Giprobiosintez L."/>
        </authorList>
    </citation>
    <scope>NUCLEOTIDE SEQUENCE [LARGE SCALE GENOMIC DNA]</scope>
    <source>
        <strain evidence="2">VKPM-B-12549 (GBS-15)</strain>
    </source>
</reference>
<gene>
    <name evidence="1" type="ORF">N4J17_04575</name>
</gene>
<organism evidence="1 2">
    <name type="scientific">Methylococcus capsulatus</name>
    <dbReference type="NCBI Taxonomy" id="414"/>
    <lineage>
        <taxon>Bacteria</taxon>
        <taxon>Pseudomonadati</taxon>
        <taxon>Pseudomonadota</taxon>
        <taxon>Gammaproteobacteria</taxon>
        <taxon>Methylococcales</taxon>
        <taxon>Methylococcaceae</taxon>
        <taxon>Methylococcus</taxon>
    </lineage>
</organism>
<protein>
    <submittedName>
        <fullName evidence="1">Uncharacterized protein</fullName>
    </submittedName>
</protein>
<dbReference type="RefSeq" id="WP_338457655.1">
    <property type="nucleotide sequence ID" value="NZ_CP104311.1"/>
</dbReference>
<evidence type="ECO:0000313" key="2">
    <source>
        <dbReference type="Proteomes" id="UP001359308"/>
    </source>
</evidence>
<evidence type="ECO:0000313" key="1">
    <source>
        <dbReference type="EMBL" id="WWF02896.1"/>
    </source>
</evidence>
<dbReference type="Proteomes" id="UP001359308">
    <property type="component" value="Chromosome"/>
</dbReference>
<proteinExistence type="predicted"/>
<accession>A0ABZ2F9B8</accession>
<sequence length="59" mass="6798">MSINGMNKLMRLKARKQAAKAAAQQAWKRLAAAQREYERLDSARIRAAIEYSDYAERQV</sequence>
<dbReference type="EMBL" id="CP104311">
    <property type="protein sequence ID" value="WWF02896.1"/>
    <property type="molecule type" value="Genomic_DNA"/>
</dbReference>
<name>A0ABZ2F9B8_METCP</name>